<name>A0AAN1JGU4_9BURK</name>
<sequence length="178" mass="20000">MKNIFRAVMFFATTGYTLAYAVDSMVLPKFSDYPAKIYQGELKLPTYYKKIGDDWRDDMGKMVSAPVINFAGKYHIGIHSCGASCRYYTFSDLASGSDSDILDMFSNQAGHPLKTTDGRVYITDLISRADSAMLVAQYHIEQSGALKEECRERIFSLANDGKKIKSITKTINLCERLQ</sequence>
<proteinExistence type="predicted"/>
<dbReference type="AlphaFoldDB" id="A0AAN1JGU4"/>
<feature type="signal peptide" evidence="1">
    <location>
        <begin position="1"/>
        <end position="21"/>
    </location>
</feature>
<accession>A0AAN1JGU4</accession>
<evidence type="ECO:0000256" key="1">
    <source>
        <dbReference type="SAM" id="SignalP"/>
    </source>
</evidence>
<keyword evidence="1" id="KW-0732">Signal</keyword>
<dbReference type="KEGG" id="phs:C2L64_36330"/>
<organism evidence="2 3">
    <name type="scientific">Paraburkholderia hospita</name>
    <dbReference type="NCBI Taxonomy" id="169430"/>
    <lineage>
        <taxon>Bacteria</taxon>
        <taxon>Pseudomonadati</taxon>
        <taxon>Pseudomonadota</taxon>
        <taxon>Betaproteobacteria</taxon>
        <taxon>Burkholderiales</taxon>
        <taxon>Burkholderiaceae</taxon>
        <taxon>Paraburkholderia</taxon>
    </lineage>
</organism>
<dbReference type="Proteomes" id="UP000236649">
    <property type="component" value="Chromosome 3"/>
</dbReference>
<dbReference type="EMBL" id="CP026107">
    <property type="protein sequence ID" value="AUT73790.1"/>
    <property type="molecule type" value="Genomic_DNA"/>
</dbReference>
<reference evidence="2 3" key="1">
    <citation type="submission" date="2018-01" db="EMBL/GenBank/DDBJ databases">
        <title>Species boundaries and ecological features among Paraburkholderia terrae DSMZ17804T, P. hospita DSMZ17164T and P. caribensis DSMZ13236T.</title>
        <authorList>
            <person name="Pratama A.A."/>
        </authorList>
    </citation>
    <scope>NUCLEOTIDE SEQUENCE [LARGE SCALE GENOMIC DNA]</scope>
    <source>
        <strain evidence="2 3">DSM 17164</strain>
    </source>
</reference>
<feature type="chain" id="PRO_5042817717" evidence="1">
    <location>
        <begin position="22"/>
        <end position="178"/>
    </location>
</feature>
<evidence type="ECO:0000313" key="3">
    <source>
        <dbReference type="Proteomes" id="UP000236649"/>
    </source>
</evidence>
<gene>
    <name evidence="2" type="ORF">C2L64_36330</name>
</gene>
<dbReference type="RefSeq" id="WP_039903082.1">
    <property type="nucleotide sequence ID" value="NZ_AKAU01000325.1"/>
</dbReference>
<evidence type="ECO:0000313" key="2">
    <source>
        <dbReference type="EMBL" id="AUT73790.1"/>
    </source>
</evidence>
<dbReference type="GeneID" id="55533768"/>
<protein>
    <submittedName>
        <fullName evidence="2">Uncharacterized protein</fullName>
    </submittedName>
</protein>